<accession>A0A936TFR7</accession>
<feature type="binding site" evidence="5">
    <location>
        <position position="94"/>
    </location>
    <ligand>
        <name>isopentenyl diphosphate</name>
        <dbReference type="ChEBI" id="CHEBI:128769"/>
    </ligand>
</feature>
<name>A0A936TFR7_9ACTN</name>
<evidence type="ECO:0000256" key="5">
    <source>
        <dbReference type="HAMAP-Rule" id="MF_00191"/>
    </source>
</evidence>
<keyword evidence="3 5" id="KW-0408">Iron</keyword>
<dbReference type="GO" id="GO:0016114">
    <property type="term" value="P:terpenoid biosynthetic process"/>
    <property type="evidence" value="ECO:0007669"/>
    <property type="project" value="UniProtKB-UniRule"/>
</dbReference>
<feature type="binding site" evidence="5">
    <location>
        <position position="61"/>
    </location>
    <ligand>
        <name>isopentenyl diphosphate</name>
        <dbReference type="ChEBI" id="CHEBI:128769"/>
    </ligand>
</feature>
<keyword evidence="4 5" id="KW-0411">Iron-sulfur</keyword>
<organism evidence="6 7">
    <name type="scientific">Candidatus Neomicrothrix subdominans</name>
    <dbReference type="NCBI Taxonomy" id="2954438"/>
    <lineage>
        <taxon>Bacteria</taxon>
        <taxon>Bacillati</taxon>
        <taxon>Actinomycetota</taxon>
        <taxon>Acidimicrobiia</taxon>
        <taxon>Acidimicrobiales</taxon>
        <taxon>Microthrixaceae</taxon>
        <taxon>Candidatus Neomicrothrix</taxon>
    </lineage>
</organism>
<feature type="active site" description="Proton donor" evidence="5">
    <location>
        <position position="146"/>
    </location>
</feature>
<feature type="binding site" evidence="5">
    <location>
        <position position="32"/>
    </location>
    <ligand>
        <name>[4Fe-4S] cluster</name>
        <dbReference type="ChEBI" id="CHEBI:49883"/>
    </ligand>
</feature>
<feature type="binding site" evidence="5">
    <location>
        <position position="241"/>
    </location>
    <ligand>
        <name>(2E)-4-hydroxy-3-methylbut-2-enyl diphosphate</name>
        <dbReference type="ChEBI" id="CHEBI:128753"/>
    </ligand>
</feature>
<feature type="binding site" evidence="5">
    <location>
        <position position="243"/>
    </location>
    <ligand>
        <name>dimethylallyl diphosphate</name>
        <dbReference type="ChEBI" id="CHEBI:57623"/>
    </ligand>
</feature>
<feature type="binding site" evidence="5">
    <location>
        <position position="144"/>
    </location>
    <ligand>
        <name>dimethylallyl diphosphate</name>
        <dbReference type="ChEBI" id="CHEBI:57623"/>
    </ligand>
</feature>
<feature type="binding site" evidence="5">
    <location>
        <position position="61"/>
    </location>
    <ligand>
        <name>dimethylallyl diphosphate</name>
        <dbReference type="ChEBI" id="CHEBI:57623"/>
    </ligand>
</feature>
<dbReference type="GO" id="GO:0046872">
    <property type="term" value="F:metal ion binding"/>
    <property type="evidence" value="ECO:0007669"/>
    <property type="project" value="UniProtKB-KW"/>
</dbReference>
<feature type="binding site" evidence="5">
    <location>
        <position position="94"/>
    </location>
    <ligand>
        <name>dimethylallyl diphosphate</name>
        <dbReference type="ChEBI" id="CHEBI:57623"/>
    </ligand>
</feature>
<evidence type="ECO:0000313" key="6">
    <source>
        <dbReference type="EMBL" id="MBK9298362.1"/>
    </source>
</evidence>
<feature type="binding site" evidence="5">
    <location>
        <position position="283"/>
    </location>
    <ligand>
        <name>(2E)-4-hydroxy-3-methylbut-2-enyl diphosphate</name>
        <dbReference type="ChEBI" id="CHEBI:128753"/>
    </ligand>
</feature>
<keyword evidence="2 5" id="KW-0479">Metal-binding</keyword>
<dbReference type="GO" id="GO:0019288">
    <property type="term" value="P:isopentenyl diphosphate biosynthetic process, methylerythritol 4-phosphate pathway"/>
    <property type="evidence" value="ECO:0007669"/>
    <property type="project" value="UniProtKB-UniRule"/>
</dbReference>
<dbReference type="InterPro" id="IPR003451">
    <property type="entry name" value="LytB/IspH"/>
</dbReference>
<comment type="catalytic activity">
    <reaction evidence="5">
        <text>isopentenyl diphosphate + 2 oxidized [2Fe-2S]-[ferredoxin] + H2O = (2E)-4-hydroxy-3-methylbut-2-enyl diphosphate + 2 reduced [2Fe-2S]-[ferredoxin] + 2 H(+)</text>
        <dbReference type="Rhea" id="RHEA:24488"/>
        <dbReference type="Rhea" id="RHEA-COMP:10000"/>
        <dbReference type="Rhea" id="RHEA-COMP:10001"/>
        <dbReference type="ChEBI" id="CHEBI:15377"/>
        <dbReference type="ChEBI" id="CHEBI:15378"/>
        <dbReference type="ChEBI" id="CHEBI:33737"/>
        <dbReference type="ChEBI" id="CHEBI:33738"/>
        <dbReference type="ChEBI" id="CHEBI:128753"/>
        <dbReference type="ChEBI" id="CHEBI:128769"/>
        <dbReference type="EC" id="1.17.7.4"/>
    </reaction>
</comment>
<feature type="binding site" evidence="5">
    <location>
        <position position="241"/>
    </location>
    <ligand>
        <name>dimethylallyl diphosphate</name>
        <dbReference type="ChEBI" id="CHEBI:57623"/>
    </ligand>
</feature>
<evidence type="ECO:0000256" key="2">
    <source>
        <dbReference type="ARBA" id="ARBA00022723"/>
    </source>
</evidence>
<keyword evidence="5 6" id="KW-0560">Oxidoreductase</keyword>
<comment type="similarity">
    <text evidence="5">Belongs to the IspH family.</text>
</comment>
<dbReference type="EMBL" id="JADJZA010000008">
    <property type="protein sequence ID" value="MBK9298362.1"/>
    <property type="molecule type" value="Genomic_DNA"/>
</dbReference>
<feature type="binding site" evidence="5">
    <location>
        <position position="144"/>
    </location>
    <ligand>
        <name>(2E)-4-hydroxy-3-methylbut-2-enyl diphosphate</name>
        <dbReference type="ChEBI" id="CHEBI:128753"/>
    </ligand>
</feature>
<feature type="binding site" evidence="5">
    <location>
        <position position="116"/>
    </location>
    <ligand>
        <name>[4Fe-4S] cluster</name>
        <dbReference type="ChEBI" id="CHEBI:49883"/>
    </ligand>
</feature>
<dbReference type="Gene3D" id="3.40.50.11270">
    <property type="match status" value="1"/>
</dbReference>
<keyword evidence="5" id="KW-0414">Isoprene biosynthesis</keyword>
<dbReference type="NCBIfam" id="TIGR00216">
    <property type="entry name" value="ispH_lytB"/>
    <property type="match status" value="1"/>
</dbReference>
<feature type="binding site" evidence="5">
    <location>
        <position position="61"/>
    </location>
    <ligand>
        <name>(2E)-4-hydroxy-3-methylbut-2-enyl diphosphate</name>
        <dbReference type="ChEBI" id="CHEBI:128753"/>
    </ligand>
</feature>
<gene>
    <name evidence="5 6" type="primary">ispH</name>
    <name evidence="6" type="ORF">IPN02_16280</name>
</gene>
<dbReference type="Proteomes" id="UP000727993">
    <property type="component" value="Unassembled WGS sequence"/>
</dbReference>
<feature type="binding site" evidence="5">
    <location>
        <position position="183"/>
    </location>
    <ligand>
        <name>(2E)-4-hydroxy-3-methylbut-2-enyl diphosphate</name>
        <dbReference type="ChEBI" id="CHEBI:128753"/>
    </ligand>
</feature>
<dbReference type="HAMAP" id="MF_00191">
    <property type="entry name" value="IspH"/>
    <property type="match status" value="1"/>
</dbReference>
<feature type="binding site" evidence="5">
    <location>
        <position position="283"/>
    </location>
    <ligand>
        <name>isopentenyl diphosphate</name>
        <dbReference type="ChEBI" id="CHEBI:128769"/>
    </ligand>
</feature>
<comment type="pathway">
    <text evidence="5">Isoprenoid biosynthesis; isopentenyl diphosphate biosynthesis via DXP pathway; isopentenyl diphosphate from 1-deoxy-D-xylulose 5-phosphate: step 6/6.</text>
</comment>
<feature type="binding site" evidence="5">
    <location>
        <position position="242"/>
    </location>
    <ligand>
        <name>isopentenyl diphosphate</name>
        <dbReference type="ChEBI" id="CHEBI:128769"/>
    </ligand>
</feature>
<comment type="caution">
    <text evidence="6">The sequence shown here is derived from an EMBL/GenBank/DDBJ whole genome shotgun (WGS) entry which is preliminary data.</text>
</comment>
<dbReference type="CDD" id="cd13944">
    <property type="entry name" value="lytB_ispH"/>
    <property type="match status" value="1"/>
</dbReference>
<comment type="catalytic activity">
    <reaction evidence="5">
        <text>dimethylallyl diphosphate + 2 oxidized [2Fe-2S]-[ferredoxin] + H2O = (2E)-4-hydroxy-3-methylbut-2-enyl diphosphate + 2 reduced [2Fe-2S]-[ferredoxin] + 2 H(+)</text>
        <dbReference type="Rhea" id="RHEA:24825"/>
        <dbReference type="Rhea" id="RHEA-COMP:10000"/>
        <dbReference type="Rhea" id="RHEA-COMP:10001"/>
        <dbReference type="ChEBI" id="CHEBI:15377"/>
        <dbReference type="ChEBI" id="CHEBI:15378"/>
        <dbReference type="ChEBI" id="CHEBI:33737"/>
        <dbReference type="ChEBI" id="CHEBI:33738"/>
        <dbReference type="ChEBI" id="CHEBI:57623"/>
        <dbReference type="ChEBI" id="CHEBI:128753"/>
        <dbReference type="EC" id="1.17.7.4"/>
    </reaction>
</comment>
<sequence length="359" mass="38420">MSDLDSTAESNLDRGTGDGVELVLLASPRGFCAGVEMAIKALAWLVRTYEPPVYCYHEIVHNARVVQRFEEQGVVFVDDVSEVPEGAPVMLSAHGSAPEVVRAAGAGGGLVVDAVCPLVTKVHHEVKVRSGKGFQIVYVGHEGHEEAVGTMAVAPDSIHRVESIDEVAELPPFETPVALLAQTTLSHRDWSDVAEATRDRFPELWMPGRSDLCFATTNRQSALMELAPRCDAVVVVGSANSSNTLALEKLAREAGCERVYRVNAAEELPADLAGVVGVTAGASAPEDLVSEVIERLSPSSGVEEIRITEEDEYFPPPRALREMRSAIELIAGLGFGRIPGDHVDADRRLPASAVLEALT</sequence>
<dbReference type="GO" id="GO:0050992">
    <property type="term" value="P:dimethylallyl diphosphate biosynthetic process"/>
    <property type="evidence" value="ECO:0007669"/>
    <property type="project" value="UniProtKB-UniRule"/>
</dbReference>
<evidence type="ECO:0000313" key="7">
    <source>
        <dbReference type="Proteomes" id="UP000727993"/>
    </source>
</evidence>
<feature type="binding site" evidence="5">
    <location>
        <position position="144"/>
    </location>
    <ligand>
        <name>isopentenyl diphosphate</name>
        <dbReference type="ChEBI" id="CHEBI:128769"/>
    </ligand>
</feature>
<dbReference type="EC" id="1.17.7.4" evidence="5"/>
<dbReference type="GO" id="GO:0051745">
    <property type="term" value="F:4-hydroxy-3-methylbut-2-enyl diphosphate reductase activity"/>
    <property type="evidence" value="ECO:0007669"/>
    <property type="project" value="UniProtKB-UniRule"/>
</dbReference>
<dbReference type="GO" id="GO:0051539">
    <property type="term" value="F:4 iron, 4 sulfur cluster binding"/>
    <property type="evidence" value="ECO:0007669"/>
    <property type="project" value="UniProtKB-UniRule"/>
</dbReference>
<feature type="binding site" evidence="5">
    <location>
        <position position="243"/>
    </location>
    <ligand>
        <name>(2E)-4-hydroxy-3-methylbut-2-enyl diphosphate</name>
        <dbReference type="ChEBI" id="CHEBI:128753"/>
    </ligand>
</feature>
<keyword evidence="1 5" id="KW-0004">4Fe-4S</keyword>
<feature type="binding site" evidence="5">
    <location>
        <position position="243"/>
    </location>
    <ligand>
        <name>isopentenyl diphosphate</name>
        <dbReference type="ChEBI" id="CHEBI:128769"/>
    </ligand>
</feature>
<dbReference type="AlphaFoldDB" id="A0A936TFR7"/>
<feature type="binding site" evidence="5">
    <location>
        <position position="242"/>
    </location>
    <ligand>
        <name>dimethylallyl diphosphate</name>
        <dbReference type="ChEBI" id="CHEBI:57623"/>
    </ligand>
</feature>
<feature type="binding site" evidence="5">
    <location>
        <position position="242"/>
    </location>
    <ligand>
        <name>(2E)-4-hydroxy-3-methylbut-2-enyl diphosphate</name>
        <dbReference type="ChEBI" id="CHEBI:128753"/>
    </ligand>
</feature>
<protein>
    <recommendedName>
        <fullName evidence="5">4-hydroxy-3-methylbut-2-enyl diphosphate reductase</fullName>
        <shortName evidence="5">HMBPP reductase</shortName>
        <ecNumber evidence="5">1.17.7.4</ecNumber>
    </recommendedName>
</protein>
<dbReference type="PANTHER" id="PTHR30426:SF0">
    <property type="entry name" value="4-HYDROXY-3-METHYLBUT-2-ENYL DIPHOSPHATE REDUCTASE"/>
    <property type="match status" value="1"/>
</dbReference>
<feature type="binding site" evidence="5">
    <location>
        <position position="241"/>
    </location>
    <ligand>
        <name>isopentenyl diphosphate</name>
        <dbReference type="ChEBI" id="CHEBI:128769"/>
    </ligand>
</feature>
<comment type="cofactor">
    <cofactor evidence="5">
        <name>[4Fe-4S] cluster</name>
        <dbReference type="ChEBI" id="CHEBI:49883"/>
    </cofactor>
    <text evidence="5">Binds 1 [4Fe-4S] cluster per subunit.</text>
</comment>
<proteinExistence type="inferred from homology"/>
<comment type="function">
    <text evidence="5">Catalyzes the conversion of 1-hydroxy-2-methyl-2-(E)-butenyl 4-diphosphate (HMBPP) into a mixture of isopentenyl diphosphate (IPP) and dimethylallyl diphosphate (DMAPP). Acts in the terminal step of the DOXP/MEP pathway for isoprenoid precursor biosynthesis.</text>
</comment>
<feature type="binding site" evidence="5">
    <location>
        <position position="213"/>
    </location>
    <ligand>
        <name>[4Fe-4S] cluster</name>
        <dbReference type="ChEBI" id="CHEBI:49883"/>
    </ligand>
</feature>
<feature type="binding site" evidence="5">
    <location>
        <position position="94"/>
    </location>
    <ligand>
        <name>(2E)-4-hydroxy-3-methylbut-2-enyl diphosphate</name>
        <dbReference type="ChEBI" id="CHEBI:128753"/>
    </ligand>
</feature>
<feature type="binding site" evidence="5">
    <location>
        <position position="283"/>
    </location>
    <ligand>
        <name>dimethylallyl diphosphate</name>
        <dbReference type="ChEBI" id="CHEBI:57623"/>
    </ligand>
</feature>
<evidence type="ECO:0000256" key="4">
    <source>
        <dbReference type="ARBA" id="ARBA00023014"/>
    </source>
</evidence>
<dbReference type="PANTHER" id="PTHR30426">
    <property type="entry name" value="4-HYDROXY-3-METHYLBUT-2-ENYL DIPHOSPHATE REDUCTASE"/>
    <property type="match status" value="1"/>
</dbReference>
<comment type="pathway">
    <text evidence="5">Isoprenoid biosynthesis; dimethylallyl diphosphate biosynthesis; dimethylallyl diphosphate from (2E)-4-hydroxy-3-methylbutenyl diphosphate: step 1/1.</text>
</comment>
<reference evidence="6 7" key="1">
    <citation type="submission" date="2020-10" db="EMBL/GenBank/DDBJ databases">
        <title>Connecting structure to function with the recovery of over 1000 high-quality activated sludge metagenome-assembled genomes encoding full-length rRNA genes using long-read sequencing.</title>
        <authorList>
            <person name="Singleton C.M."/>
            <person name="Petriglieri F."/>
            <person name="Kristensen J.M."/>
            <person name="Kirkegaard R.H."/>
            <person name="Michaelsen T.Y."/>
            <person name="Andersen M.H."/>
            <person name="Karst S.M."/>
            <person name="Dueholm M.S."/>
            <person name="Nielsen P.H."/>
            <person name="Albertsen M."/>
        </authorList>
    </citation>
    <scope>NUCLEOTIDE SEQUENCE [LARGE SCALE GENOMIC DNA]</scope>
    <source>
        <strain evidence="6">Lyne_18-Q3-R50-59_MAXAC.006</strain>
    </source>
</reference>
<evidence type="ECO:0000256" key="1">
    <source>
        <dbReference type="ARBA" id="ARBA00022485"/>
    </source>
</evidence>
<dbReference type="Pfam" id="PF02401">
    <property type="entry name" value="LYTB"/>
    <property type="match status" value="1"/>
</dbReference>
<evidence type="ECO:0000256" key="3">
    <source>
        <dbReference type="ARBA" id="ARBA00023004"/>
    </source>
</evidence>
<dbReference type="Gene3D" id="3.40.1010.20">
    <property type="entry name" value="4-hydroxy-3-methylbut-2-enyl diphosphate reductase, catalytic domain"/>
    <property type="match status" value="2"/>
</dbReference>